<dbReference type="InterPro" id="IPR036397">
    <property type="entry name" value="RNaseH_sf"/>
</dbReference>
<sequence>KKAGEGLSDRIVEGTVKFREGSLMMWGCMTWEGAEMACKIDGRIDADLYVQILEDELQQSLEYFNKSPEDILF</sequence>
<protein>
    <submittedName>
        <fullName evidence="1">Uncharacterized protein</fullName>
    </submittedName>
</protein>
<dbReference type="HOGENOM" id="CLU_033666_15_0_1"/>
<organism evidence="1 2">
    <name type="scientific">Paxillus involutus ATCC 200175</name>
    <dbReference type="NCBI Taxonomy" id="664439"/>
    <lineage>
        <taxon>Eukaryota</taxon>
        <taxon>Fungi</taxon>
        <taxon>Dikarya</taxon>
        <taxon>Basidiomycota</taxon>
        <taxon>Agaricomycotina</taxon>
        <taxon>Agaricomycetes</taxon>
        <taxon>Agaricomycetidae</taxon>
        <taxon>Boletales</taxon>
        <taxon>Paxilineae</taxon>
        <taxon>Paxillaceae</taxon>
        <taxon>Paxillus</taxon>
    </lineage>
</organism>
<reference evidence="2" key="2">
    <citation type="submission" date="2015-01" db="EMBL/GenBank/DDBJ databases">
        <title>Evolutionary Origins and Diversification of the Mycorrhizal Mutualists.</title>
        <authorList>
            <consortium name="DOE Joint Genome Institute"/>
            <consortium name="Mycorrhizal Genomics Consortium"/>
            <person name="Kohler A."/>
            <person name="Kuo A."/>
            <person name="Nagy L.G."/>
            <person name="Floudas D."/>
            <person name="Copeland A."/>
            <person name="Barry K.W."/>
            <person name="Cichocki N."/>
            <person name="Veneault-Fourrey C."/>
            <person name="LaButti K."/>
            <person name="Lindquist E.A."/>
            <person name="Lipzen A."/>
            <person name="Lundell T."/>
            <person name="Morin E."/>
            <person name="Murat C."/>
            <person name="Riley R."/>
            <person name="Ohm R."/>
            <person name="Sun H."/>
            <person name="Tunlid A."/>
            <person name="Henrissat B."/>
            <person name="Grigoriev I.V."/>
            <person name="Hibbett D.S."/>
            <person name="Martin F."/>
        </authorList>
    </citation>
    <scope>NUCLEOTIDE SEQUENCE [LARGE SCALE GENOMIC DNA]</scope>
    <source>
        <strain evidence="2">ATCC 200175</strain>
    </source>
</reference>
<feature type="non-terminal residue" evidence="1">
    <location>
        <position position="73"/>
    </location>
</feature>
<accession>A0A0C9T3H8</accession>
<reference evidence="1 2" key="1">
    <citation type="submission" date="2014-06" db="EMBL/GenBank/DDBJ databases">
        <authorList>
            <consortium name="DOE Joint Genome Institute"/>
            <person name="Kuo A."/>
            <person name="Kohler A."/>
            <person name="Nagy L.G."/>
            <person name="Floudas D."/>
            <person name="Copeland A."/>
            <person name="Barry K.W."/>
            <person name="Cichocki N."/>
            <person name="Veneault-Fourrey C."/>
            <person name="LaButti K."/>
            <person name="Lindquist E.A."/>
            <person name="Lipzen A."/>
            <person name="Lundell T."/>
            <person name="Morin E."/>
            <person name="Murat C."/>
            <person name="Sun H."/>
            <person name="Tunlid A."/>
            <person name="Henrissat B."/>
            <person name="Grigoriev I.V."/>
            <person name="Hibbett D.S."/>
            <person name="Martin F."/>
            <person name="Nordberg H.P."/>
            <person name="Cantor M.N."/>
            <person name="Hua S.X."/>
        </authorList>
    </citation>
    <scope>NUCLEOTIDE SEQUENCE [LARGE SCALE GENOMIC DNA]</scope>
    <source>
        <strain evidence="1 2">ATCC 200175</strain>
    </source>
</reference>
<dbReference type="GO" id="GO:0003676">
    <property type="term" value="F:nucleic acid binding"/>
    <property type="evidence" value="ECO:0007669"/>
    <property type="project" value="InterPro"/>
</dbReference>
<dbReference type="Proteomes" id="UP000053647">
    <property type="component" value="Unassembled WGS sequence"/>
</dbReference>
<dbReference type="Gene3D" id="3.30.420.10">
    <property type="entry name" value="Ribonuclease H-like superfamily/Ribonuclease H"/>
    <property type="match status" value="1"/>
</dbReference>
<keyword evidence="2" id="KW-1185">Reference proteome</keyword>
<proteinExistence type="predicted"/>
<evidence type="ECO:0000313" key="2">
    <source>
        <dbReference type="Proteomes" id="UP000053647"/>
    </source>
</evidence>
<dbReference type="EMBL" id="KN819416">
    <property type="protein sequence ID" value="KIJ10140.1"/>
    <property type="molecule type" value="Genomic_DNA"/>
</dbReference>
<dbReference type="AlphaFoldDB" id="A0A0C9T3H8"/>
<feature type="non-terminal residue" evidence="1">
    <location>
        <position position="1"/>
    </location>
</feature>
<dbReference type="OrthoDB" id="3226274at2759"/>
<gene>
    <name evidence="1" type="ORF">PAXINDRAFT_35155</name>
</gene>
<evidence type="ECO:0000313" key="1">
    <source>
        <dbReference type="EMBL" id="KIJ10140.1"/>
    </source>
</evidence>
<name>A0A0C9T3H8_PAXIN</name>